<dbReference type="EMBL" id="CP007243">
    <property type="protein sequence ID" value="AIA31507.1"/>
    <property type="molecule type" value="Genomic_DNA"/>
</dbReference>
<dbReference type="AlphaFoldDB" id="A0A059Y1Z3"/>
<protein>
    <recommendedName>
        <fullName evidence="2">Dyp-type peroxidase C-terminal domain-containing protein</fullName>
    </recommendedName>
</protein>
<evidence type="ECO:0000313" key="3">
    <source>
        <dbReference type="EMBL" id="AIA31507.1"/>
    </source>
</evidence>
<keyword evidence="4" id="KW-1185">Reference proteome</keyword>
<dbReference type="KEGG" id="lfp:Y981_02780"/>
<organism evidence="3 4">
    <name type="scientific">Leptospirillum ferriphilum YSK</name>
    <dbReference type="NCBI Taxonomy" id="1441628"/>
    <lineage>
        <taxon>Bacteria</taxon>
        <taxon>Pseudomonadati</taxon>
        <taxon>Nitrospirota</taxon>
        <taxon>Nitrospiria</taxon>
        <taxon>Nitrospirales</taxon>
        <taxon>Nitrospiraceae</taxon>
        <taxon>Leptospirillum</taxon>
    </lineage>
</organism>
<proteinExistence type="predicted"/>
<dbReference type="Proteomes" id="UP000027059">
    <property type="component" value="Chromosome"/>
</dbReference>
<dbReference type="HOGENOM" id="CLU_2825859_0_0_0"/>
<feature type="domain" description="Dyp-type peroxidase C-terminal" evidence="2">
    <location>
        <begin position="1"/>
        <end position="35"/>
    </location>
</feature>
<name>A0A059Y1Z3_9BACT</name>
<gene>
    <name evidence="3" type="ORF">Y981_02780</name>
</gene>
<evidence type="ECO:0000313" key="4">
    <source>
        <dbReference type="Proteomes" id="UP000027059"/>
    </source>
</evidence>
<evidence type="ECO:0000256" key="1">
    <source>
        <dbReference type="SAM" id="MobiDB-lite"/>
    </source>
</evidence>
<feature type="compositionally biased region" description="Basic and acidic residues" evidence="1">
    <location>
        <begin position="1"/>
        <end position="37"/>
    </location>
</feature>
<feature type="region of interest" description="Disordered" evidence="1">
    <location>
        <begin position="1"/>
        <end position="66"/>
    </location>
</feature>
<reference evidence="4" key="1">
    <citation type="submission" date="2014-02" db="EMBL/GenBank/DDBJ databases">
        <title>Complete genome sequence and comparative genomic analysis of the nitrogen-fixing bacterium Leptospirillum ferriphilum YSK.</title>
        <authorList>
            <person name="Guo X."/>
            <person name="Yin H."/>
            <person name="Liang Y."/>
            <person name="Hu Q."/>
            <person name="Ma L."/>
            <person name="Xiao Y."/>
            <person name="Zhang X."/>
            <person name="Qiu G."/>
            <person name="Liu X."/>
        </authorList>
    </citation>
    <scope>NUCLEOTIDE SEQUENCE [LARGE SCALE GENOMIC DNA]</scope>
    <source>
        <strain evidence="4">YSK</strain>
    </source>
</reference>
<dbReference type="InterPro" id="IPR011008">
    <property type="entry name" value="Dimeric_a/b-barrel"/>
</dbReference>
<dbReference type="Pfam" id="PF20628">
    <property type="entry name" value="Dyp_perox_C"/>
    <property type="match status" value="1"/>
</dbReference>
<dbReference type="SUPFAM" id="SSF54909">
    <property type="entry name" value="Dimeric alpha+beta barrel"/>
    <property type="match status" value="1"/>
</dbReference>
<sequence length="66" mass="7684">MAVQRWEHDLTHFRSRSPEEQDTLLGRDRTTNEERPEAPSSAYIREAPGRTFPRQRTCFADRLGPG</sequence>
<accession>A0A059Y1Z3</accession>
<dbReference type="InterPro" id="IPR048328">
    <property type="entry name" value="Dyp_perox_C"/>
</dbReference>
<reference evidence="3 4" key="2">
    <citation type="journal article" date="2015" name="Biomed. Res. Int.">
        <title>Effects of Arsenite Resistance on the Growth and Functional Gene Expression of Leptospirillum ferriphilum and Acidithiobacillus thiooxidans in Pure Culture and Coculture.</title>
        <authorList>
            <person name="Jiang H."/>
            <person name="Liang Y."/>
            <person name="Yin H."/>
            <person name="Xiao Y."/>
            <person name="Guo X."/>
            <person name="Xu Y."/>
            <person name="Hu Q."/>
            <person name="Liu H."/>
            <person name="Liu X."/>
        </authorList>
    </citation>
    <scope>NUCLEOTIDE SEQUENCE [LARGE SCALE GENOMIC DNA]</scope>
    <source>
        <strain evidence="3 4">YSK</strain>
    </source>
</reference>
<evidence type="ECO:0000259" key="2">
    <source>
        <dbReference type="Pfam" id="PF20628"/>
    </source>
</evidence>